<protein>
    <submittedName>
        <fullName evidence="2">Uncharacterized protein</fullName>
    </submittedName>
</protein>
<dbReference type="EMBL" id="CP053015">
    <property type="protein sequence ID" value="QJQ31742.1"/>
    <property type="molecule type" value="Genomic_DNA"/>
</dbReference>
<evidence type="ECO:0000313" key="2">
    <source>
        <dbReference type="EMBL" id="QJQ31742.1"/>
    </source>
</evidence>
<organism evidence="2 3">
    <name type="scientific">Sphingomonas lacunae</name>
    <dbReference type="NCBI Taxonomy" id="2698828"/>
    <lineage>
        <taxon>Bacteria</taxon>
        <taxon>Pseudomonadati</taxon>
        <taxon>Pseudomonadota</taxon>
        <taxon>Alphaproteobacteria</taxon>
        <taxon>Sphingomonadales</taxon>
        <taxon>Sphingomonadaceae</taxon>
        <taxon>Sphingomonas</taxon>
    </lineage>
</organism>
<keyword evidence="3" id="KW-1185">Reference proteome</keyword>
<feature type="transmembrane region" description="Helical" evidence="1">
    <location>
        <begin position="68"/>
        <end position="86"/>
    </location>
</feature>
<feature type="transmembrane region" description="Helical" evidence="1">
    <location>
        <begin position="31"/>
        <end position="48"/>
    </location>
</feature>
<dbReference type="KEGG" id="slan:GV829_04200"/>
<gene>
    <name evidence="2" type="ORF">GV829_04200</name>
</gene>
<accession>A0A6M4ATT4</accession>
<dbReference type="AlphaFoldDB" id="A0A6M4ATT4"/>
<reference evidence="2 3" key="1">
    <citation type="submission" date="2020-01" db="EMBL/GenBank/DDBJ databases">
        <title>Sphingomonas sp. strain CSW-10.</title>
        <authorList>
            <person name="Chen W.-M."/>
        </authorList>
    </citation>
    <scope>NUCLEOTIDE SEQUENCE [LARGE SCALE GENOMIC DNA]</scope>
    <source>
        <strain evidence="2 3">CSW-10</strain>
    </source>
</reference>
<feature type="transmembrane region" description="Helical" evidence="1">
    <location>
        <begin position="6"/>
        <end position="24"/>
    </location>
</feature>
<evidence type="ECO:0000313" key="3">
    <source>
        <dbReference type="Proteomes" id="UP000503018"/>
    </source>
</evidence>
<keyword evidence="1" id="KW-0472">Membrane</keyword>
<proteinExistence type="predicted"/>
<dbReference type="RefSeq" id="WP_169944123.1">
    <property type="nucleotide sequence ID" value="NZ_CP053015.1"/>
</dbReference>
<name>A0A6M4ATT4_9SPHN</name>
<dbReference type="Proteomes" id="UP000503018">
    <property type="component" value="Chromosome"/>
</dbReference>
<keyword evidence="1" id="KW-1133">Transmembrane helix</keyword>
<evidence type="ECO:0000256" key="1">
    <source>
        <dbReference type="SAM" id="Phobius"/>
    </source>
</evidence>
<keyword evidence="1" id="KW-0812">Transmembrane</keyword>
<sequence>MEWISMLAGALVGLVPIILIIRASDATLLRWWIACLLATLFVFGWMLATLPRMCRTGECFALQPWAPLVAGGLLVATLIGAIRWLASRGKRPW</sequence>